<dbReference type="InterPro" id="IPR014980">
    <property type="entry name" value="DOPA_dioxygen"/>
</dbReference>
<dbReference type="Pfam" id="PF08883">
    <property type="entry name" value="DOPA_dioxygen"/>
    <property type="match status" value="1"/>
</dbReference>
<evidence type="ECO:0000313" key="2">
    <source>
        <dbReference type="EMBL" id="KAK5115460.1"/>
    </source>
</evidence>
<protein>
    <recommendedName>
        <fullName evidence="4">DOPA-dioxygenase</fullName>
    </recommendedName>
</protein>
<accession>A0AAN7TLZ0</accession>
<sequence length="215" mass="24111">MADPSLYTFPSPLLGWEGGEPLSKYVRGLEFDRRSTTAAKYKPSTKVPSKQTPTGPNAKSFINPTPTKKSSAYTSFASPITNGTRAGFDAHIYFHQQIPSETTFATELWERIRREFPELRIYKVWDRPIGPHPLAMFEVNIHTPEQFGAFVPWLVIHRGPLSVLVHPNTGDDVRDHTQRATWMGESIPLVVGFLREHVRKQGTQAEGAEEVGVAV</sequence>
<dbReference type="PANTHER" id="PTHR36423">
    <property type="entry name" value="AFR070WP"/>
    <property type="match status" value="1"/>
</dbReference>
<dbReference type="EMBL" id="JAVRRL010000012">
    <property type="protein sequence ID" value="KAK5115460.1"/>
    <property type="molecule type" value="Genomic_DNA"/>
</dbReference>
<proteinExistence type="predicted"/>
<dbReference type="AlphaFoldDB" id="A0AAN7TLZ0"/>
<organism evidence="2 3">
    <name type="scientific">Meristemomyces frigidus</name>
    <dbReference type="NCBI Taxonomy" id="1508187"/>
    <lineage>
        <taxon>Eukaryota</taxon>
        <taxon>Fungi</taxon>
        <taxon>Dikarya</taxon>
        <taxon>Ascomycota</taxon>
        <taxon>Pezizomycotina</taxon>
        <taxon>Dothideomycetes</taxon>
        <taxon>Dothideomycetidae</taxon>
        <taxon>Mycosphaerellales</taxon>
        <taxon>Teratosphaeriaceae</taxon>
        <taxon>Meristemomyces</taxon>
    </lineage>
</organism>
<reference evidence="2" key="1">
    <citation type="submission" date="2023-08" db="EMBL/GenBank/DDBJ databases">
        <title>Black Yeasts Isolated from many extreme environments.</title>
        <authorList>
            <person name="Coleine C."/>
            <person name="Stajich J.E."/>
            <person name="Selbmann L."/>
        </authorList>
    </citation>
    <scope>NUCLEOTIDE SEQUENCE</scope>
    <source>
        <strain evidence="2">CCFEE 5401</strain>
    </source>
</reference>
<feature type="compositionally biased region" description="Polar residues" evidence="1">
    <location>
        <begin position="46"/>
        <end position="68"/>
    </location>
</feature>
<evidence type="ECO:0000313" key="3">
    <source>
        <dbReference type="Proteomes" id="UP001310890"/>
    </source>
</evidence>
<comment type="caution">
    <text evidence="2">The sequence shown here is derived from an EMBL/GenBank/DDBJ whole genome shotgun (WGS) entry which is preliminary data.</text>
</comment>
<evidence type="ECO:0000256" key="1">
    <source>
        <dbReference type="SAM" id="MobiDB-lite"/>
    </source>
</evidence>
<dbReference type="Gene3D" id="3.30.70.1240">
    <property type="entry name" value="DOPA-like domains"/>
    <property type="match status" value="1"/>
</dbReference>
<evidence type="ECO:0008006" key="4">
    <source>
        <dbReference type="Google" id="ProtNLM"/>
    </source>
</evidence>
<dbReference type="Proteomes" id="UP001310890">
    <property type="component" value="Unassembled WGS sequence"/>
</dbReference>
<dbReference type="PANTHER" id="PTHR36423:SF2">
    <property type="entry name" value="AFR070WP"/>
    <property type="match status" value="1"/>
</dbReference>
<gene>
    <name evidence="2" type="ORF">LTR62_001119</name>
</gene>
<dbReference type="SUPFAM" id="SSF143410">
    <property type="entry name" value="DOPA-like"/>
    <property type="match status" value="1"/>
</dbReference>
<name>A0AAN7TLZ0_9PEZI</name>
<dbReference type="InterPro" id="IPR023389">
    <property type="entry name" value="DOPA-like_sf"/>
</dbReference>
<feature type="region of interest" description="Disordered" evidence="1">
    <location>
        <begin position="37"/>
        <end position="68"/>
    </location>
</feature>